<evidence type="ECO:0000256" key="1">
    <source>
        <dbReference type="ARBA" id="ARBA00009437"/>
    </source>
</evidence>
<dbReference type="FunFam" id="1.10.10.10:FF:000001">
    <property type="entry name" value="LysR family transcriptional regulator"/>
    <property type="match status" value="1"/>
</dbReference>
<dbReference type="InterPro" id="IPR000847">
    <property type="entry name" value="LysR_HTH_N"/>
</dbReference>
<evidence type="ECO:0000256" key="4">
    <source>
        <dbReference type="ARBA" id="ARBA00023163"/>
    </source>
</evidence>
<dbReference type="Gene3D" id="3.40.190.10">
    <property type="entry name" value="Periplasmic binding protein-like II"/>
    <property type="match status" value="2"/>
</dbReference>
<keyword evidence="2" id="KW-0805">Transcription regulation</keyword>
<evidence type="ECO:0000313" key="6">
    <source>
        <dbReference type="EMBL" id="MBA8826417.1"/>
    </source>
</evidence>
<accession>A0A839E3V6</accession>
<comment type="similarity">
    <text evidence="1">Belongs to the LysR transcriptional regulatory family.</text>
</comment>
<dbReference type="InterPro" id="IPR036388">
    <property type="entry name" value="WH-like_DNA-bd_sf"/>
</dbReference>
<dbReference type="PANTHER" id="PTHR30346:SF0">
    <property type="entry name" value="HCA OPERON TRANSCRIPTIONAL ACTIVATOR HCAR"/>
    <property type="match status" value="1"/>
</dbReference>
<dbReference type="Pfam" id="PF03466">
    <property type="entry name" value="LysR_substrate"/>
    <property type="match status" value="1"/>
</dbReference>
<dbReference type="RefSeq" id="WP_182545627.1">
    <property type="nucleotide sequence ID" value="NZ_JACGWZ010000005.1"/>
</dbReference>
<name>A0A839E3V6_9PSEU</name>
<feature type="domain" description="HTH lysR-type" evidence="5">
    <location>
        <begin position="2"/>
        <end position="59"/>
    </location>
</feature>
<dbReference type="PANTHER" id="PTHR30346">
    <property type="entry name" value="TRANSCRIPTIONAL DUAL REGULATOR HCAR-RELATED"/>
    <property type="match status" value="1"/>
</dbReference>
<dbReference type="PROSITE" id="PS50931">
    <property type="entry name" value="HTH_LYSR"/>
    <property type="match status" value="1"/>
</dbReference>
<protein>
    <submittedName>
        <fullName evidence="6">DNA-binding transcriptional LysR family regulator</fullName>
    </submittedName>
</protein>
<proteinExistence type="inferred from homology"/>
<dbReference type="EMBL" id="JACGWZ010000005">
    <property type="protein sequence ID" value="MBA8826417.1"/>
    <property type="molecule type" value="Genomic_DNA"/>
</dbReference>
<dbReference type="InterPro" id="IPR005119">
    <property type="entry name" value="LysR_subst-bd"/>
</dbReference>
<evidence type="ECO:0000313" key="7">
    <source>
        <dbReference type="Proteomes" id="UP000569329"/>
    </source>
</evidence>
<keyword evidence="4" id="KW-0804">Transcription</keyword>
<evidence type="ECO:0000256" key="3">
    <source>
        <dbReference type="ARBA" id="ARBA00023125"/>
    </source>
</evidence>
<dbReference type="GO" id="GO:0032993">
    <property type="term" value="C:protein-DNA complex"/>
    <property type="evidence" value="ECO:0007669"/>
    <property type="project" value="TreeGrafter"/>
</dbReference>
<organism evidence="6 7">
    <name type="scientific">Halosaccharopolyspora lacisalsi</name>
    <dbReference type="NCBI Taxonomy" id="1000566"/>
    <lineage>
        <taxon>Bacteria</taxon>
        <taxon>Bacillati</taxon>
        <taxon>Actinomycetota</taxon>
        <taxon>Actinomycetes</taxon>
        <taxon>Pseudonocardiales</taxon>
        <taxon>Pseudonocardiaceae</taxon>
        <taxon>Halosaccharopolyspora</taxon>
    </lineage>
</organism>
<dbReference type="AlphaFoldDB" id="A0A839E3V6"/>
<dbReference type="Gene3D" id="1.10.10.10">
    <property type="entry name" value="Winged helix-like DNA-binding domain superfamily/Winged helix DNA-binding domain"/>
    <property type="match status" value="1"/>
</dbReference>
<dbReference type="SUPFAM" id="SSF53850">
    <property type="entry name" value="Periplasmic binding protein-like II"/>
    <property type="match status" value="1"/>
</dbReference>
<dbReference type="GO" id="GO:0003677">
    <property type="term" value="F:DNA binding"/>
    <property type="evidence" value="ECO:0007669"/>
    <property type="project" value="UniProtKB-KW"/>
</dbReference>
<evidence type="ECO:0000259" key="5">
    <source>
        <dbReference type="PROSITE" id="PS50931"/>
    </source>
</evidence>
<gene>
    <name evidence="6" type="ORF">FHX42_003793</name>
</gene>
<dbReference type="Proteomes" id="UP000569329">
    <property type="component" value="Unassembled WGS sequence"/>
</dbReference>
<sequence length="292" mass="32507">MFTFAQLSSFVAVAEELHFGRAAERLRMTQPPLSRHIQQLERELRTRLLDRGSRTVRLTPAGSAFLRDARNLLHEAENAALSIRRVTSGESGVVRIGFTATSAYEVLGGLLETARERLPHVDVVLRELVTRDQLEQLSAGALDLGLIRPPVSRPELRVRPLVTEPLLAALPREHPLVRSEGSTVHLRDFDGVDVVMYSPTEARYFHELLVSTFRDAEVVPRYRQYVSQIHTMLALVQVGLGVALVPAAAARLRLEGVVFRPVALPDPNPVELQLAWRDSNDNPALDAFLSLV</sequence>
<dbReference type="Pfam" id="PF00126">
    <property type="entry name" value="HTH_1"/>
    <property type="match status" value="1"/>
</dbReference>
<dbReference type="GO" id="GO:0003700">
    <property type="term" value="F:DNA-binding transcription factor activity"/>
    <property type="evidence" value="ECO:0007669"/>
    <property type="project" value="InterPro"/>
</dbReference>
<dbReference type="InterPro" id="IPR036390">
    <property type="entry name" value="WH_DNA-bd_sf"/>
</dbReference>
<dbReference type="PRINTS" id="PR00039">
    <property type="entry name" value="HTHLYSR"/>
</dbReference>
<reference evidence="6 7" key="1">
    <citation type="submission" date="2020-07" db="EMBL/GenBank/DDBJ databases">
        <title>Sequencing the genomes of 1000 actinobacteria strains.</title>
        <authorList>
            <person name="Klenk H.-P."/>
        </authorList>
    </citation>
    <scope>NUCLEOTIDE SEQUENCE [LARGE SCALE GENOMIC DNA]</scope>
    <source>
        <strain evidence="6 7">DSM 45975</strain>
    </source>
</reference>
<comment type="caution">
    <text evidence="6">The sequence shown here is derived from an EMBL/GenBank/DDBJ whole genome shotgun (WGS) entry which is preliminary data.</text>
</comment>
<keyword evidence="3 6" id="KW-0238">DNA-binding</keyword>
<evidence type="ECO:0000256" key="2">
    <source>
        <dbReference type="ARBA" id="ARBA00023015"/>
    </source>
</evidence>
<keyword evidence="7" id="KW-1185">Reference proteome</keyword>
<dbReference type="CDD" id="cd08447">
    <property type="entry name" value="PBP2_LTTR_aromatics_like_1"/>
    <property type="match status" value="1"/>
</dbReference>
<dbReference type="SUPFAM" id="SSF46785">
    <property type="entry name" value="Winged helix' DNA-binding domain"/>
    <property type="match status" value="1"/>
</dbReference>